<evidence type="ECO:0000256" key="1">
    <source>
        <dbReference type="SAM" id="MobiDB-lite"/>
    </source>
</evidence>
<proteinExistence type="predicted"/>
<accession>A0A813DH55</accession>
<evidence type="ECO:0000313" key="3">
    <source>
        <dbReference type="EMBL" id="CAE8707992.1"/>
    </source>
</evidence>
<feature type="region of interest" description="Disordered" evidence="1">
    <location>
        <begin position="1"/>
        <end position="53"/>
    </location>
</feature>
<feature type="non-terminal residue" evidence="2">
    <location>
        <position position="1"/>
    </location>
</feature>
<protein>
    <submittedName>
        <fullName evidence="2">Uncharacterized protein</fullName>
    </submittedName>
</protein>
<feature type="compositionally biased region" description="Low complexity" evidence="1">
    <location>
        <begin position="20"/>
        <end position="53"/>
    </location>
</feature>
<evidence type="ECO:0000313" key="4">
    <source>
        <dbReference type="Proteomes" id="UP000654075"/>
    </source>
</evidence>
<feature type="compositionally biased region" description="Low complexity" evidence="1">
    <location>
        <begin position="166"/>
        <end position="196"/>
    </location>
</feature>
<evidence type="ECO:0000313" key="2">
    <source>
        <dbReference type="EMBL" id="CAE8587240.1"/>
    </source>
</evidence>
<dbReference type="EMBL" id="CAJNNW010031549">
    <property type="protein sequence ID" value="CAE8707992.1"/>
    <property type="molecule type" value="Genomic_DNA"/>
</dbReference>
<dbReference type="Proteomes" id="UP000654075">
    <property type="component" value="Unassembled WGS sequence"/>
</dbReference>
<gene>
    <name evidence="2" type="ORF">PGLA1383_LOCUS6081</name>
    <name evidence="3" type="ORF">PGLA2088_LOCUS34750</name>
</gene>
<feature type="compositionally biased region" description="Basic and acidic residues" evidence="1">
    <location>
        <begin position="1"/>
        <end position="10"/>
    </location>
</feature>
<dbReference type="Proteomes" id="UP000626109">
    <property type="component" value="Unassembled WGS sequence"/>
</dbReference>
<name>A0A813DH55_POLGL</name>
<organism evidence="2 4">
    <name type="scientific">Polarella glacialis</name>
    <name type="common">Dinoflagellate</name>
    <dbReference type="NCBI Taxonomy" id="89957"/>
    <lineage>
        <taxon>Eukaryota</taxon>
        <taxon>Sar</taxon>
        <taxon>Alveolata</taxon>
        <taxon>Dinophyceae</taxon>
        <taxon>Suessiales</taxon>
        <taxon>Suessiaceae</taxon>
        <taxon>Polarella</taxon>
    </lineage>
</organism>
<sequence length="363" mass="41366">QQQQRGRRDLVQLLPLTGESSSSSVAASSASARQQPTTTTTTAAAATTAAATTTTETLWRRAAELRLKLEEERRQREVERSITDLKLKLEQPQQQQQQQQQLQPGQRDLKEKPSVLSQGAVGSRQSQEAKAELQTALQNQKNGLDARQTKQQHQQQQKKYQHQQKSRQLQQQVQGQQQQQPGQHHQPQQQEPYLPQEHYKHQESQQLPQQQHSEEEQAATKAASLVQHARKLPRPQLRAREEVDELLRQEHEQKRWKREAPGDVRKDVGPEGCRLNLPICSLLLTEPSAHGGNSSSPASAVSDEDFRSMSNQELWQKSWDLTWRQADATGQSGDQAKVYAAARQTWKAWMAQRDGKEPRKVQQ</sequence>
<dbReference type="AlphaFoldDB" id="A0A813DH55"/>
<feature type="compositionally biased region" description="Low complexity" evidence="1">
    <location>
        <begin position="149"/>
        <end position="158"/>
    </location>
</feature>
<comment type="caution">
    <text evidence="2">The sequence shown here is derived from an EMBL/GenBank/DDBJ whole genome shotgun (WGS) entry which is preliminary data.</text>
</comment>
<keyword evidence="4" id="KW-1185">Reference proteome</keyword>
<reference evidence="2" key="1">
    <citation type="submission" date="2021-02" db="EMBL/GenBank/DDBJ databases">
        <authorList>
            <person name="Dougan E. K."/>
            <person name="Rhodes N."/>
            <person name="Thang M."/>
            <person name="Chan C."/>
        </authorList>
    </citation>
    <scope>NUCLEOTIDE SEQUENCE</scope>
</reference>
<feature type="compositionally biased region" description="Low complexity" evidence="1">
    <location>
        <begin position="91"/>
        <end position="106"/>
    </location>
</feature>
<dbReference type="EMBL" id="CAJNNV010002471">
    <property type="protein sequence ID" value="CAE8587240.1"/>
    <property type="molecule type" value="Genomic_DNA"/>
</dbReference>
<feature type="region of interest" description="Disordered" evidence="1">
    <location>
        <begin position="89"/>
        <end position="225"/>
    </location>
</feature>